<evidence type="ECO:0000259" key="4">
    <source>
        <dbReference type="SMART" id="SM00854"/>
    </source>
</evidence>
<evidence type="ECO:0000256" key="3">
    <source>
        <dbReference type="SAM" id="SignalP"/>
    </source>
</evidence>
<evidence type="ECO:0000256" key="1">
    <source>
        <dbReference type="ARBA" id="ARBA00005662"/>
    </source>
</evidence>
<feature type="compositionally biased region" description="Low complexity" evidence="2">
    <location>
        <begin position="27"/>
        <end position="45"/>
    </location>
</feature>
<dbReference type="Pfam" id="PF09587">
    <property type="entry name" value="PGA_cap"/>
    <property type="match status" value="1"/>
</dbReference>
<keyword evidence="3" id="KW-0732">Signal</keyword>
<reference evidence="5 6" key="1">
    <citation type="submission" date="2020-03" db="EMBL/GenBank/DDBJ databases">
        <title>Sequencing the genomes of 1000 actinobacteria strains.</title>
        <authorList>
            <person name="Klenk H.-P."/>
        </authorList>
    </citation>
    <scope>NUCLEOTIDE SEQUENCE [LARGE SCALE GENOMIC DNA]</scope>
    <source>
        <strain evidence="5 6">DSM 16403</strain>
    </source>
</reference>
<keyword evidence="6" id="KW-1185">Reference proteome</keyword>
<accession>A0A846RNN8</accession>
<dbReference type="PANTHER" id="PTHR33393:SF13">
    <property type="entry name" value="PGA BIOSYNTHESIS PROTEIN CAPA"/>
    <property type="match status" value="1"/>
</dbReference>
<feature type="signal peptide" evidence="3">
    <location>
        <begin position="1"/>
        <end position="25"/>
    </location>
</feature>
<feature type="domain" description="Capsule synthesis protein CapA" evidence="4">
    <location>
        <begin position="80"/>
        <end position="321"/>
    </location>
</feature>
<sequence>MDGRRFRGGAAALAVLLALSACVGADQDPAGSADGSALATSTSTLQSPPDPSPSIPAESEGAAETPVPSGPACPAAACTSVVVSGDLLLHEALWEQARADGGGTLDFGALLAAQEEYVGPASLAICHQETPLAAPDGPFSGFPAFNVPPQIADAVVEVGYDACTTASNHTIDAGTAGVDRTLDTLDSAGLEHTGSYRSPDAVAPLIVDAGDARIAVIIGTYALNGLVPEFPWQVDLLDPAAMIEKARQARAAGADLVLAAVHAGDEYADYANAQQQQVAHALADSGEFDLIYGHHSHSVLPIEKYNGVWIVYGLGNTLAAHVTPDIRNTEGILARADFQQNDDGVWHVEELRWLPATWNGPEHRWCPVAADQLEKMAAEGTACVSAAEDAASRERTRVTVESMGAAEQGAREWLLEQP</sequence>
<feature type="region of interest" description="Disordered" evidence="2">
    <location>
        <begin position="27"/>
        <end position="70"/>
    </location>
</feature>
<dbReference type="EMBL" id="JAATJL010000001">
    <property type="protein sequence ID" value="NJC22232.1"/>
    <property type="molecule type" value="Genomic_DNA"/>
</dbReference>
<dbReference type="PANTHER" id="PTHR33393">
    <property type="entry name" value="POLYGLUTAMINE SYNTHESIS ACCESSORY PROTEIN RV0574C-RELATED"/>
    <property type="match status" value="1"/>
</dbReference>
<dbReference type="PROSITE" id="PS51257">
    <property type="entry name" value="PROKAR_LIPOPROTEIN"/>
    <property type="match status" value="1"/>
</dbReference>
<feature type="chain" id="PRO_5038953175" evidence="3">
    <location>
        <begin position="26"/>
        <end position="418"/>
    </location>
</feature>
<gene>
    <name evidence="5" type="ORF">BJ994_001308</name>
</gene>
<dbReference type="SUPFAM" id="SSF56300">
    <property type="entry name" value="Metallo-dependent phosphatases"/>
    <property type="match status" value="1"/>
</dbReference>
<organism evidence="5 6">
    <name type="scientific">Arthrobacter pigmenti</name>
    <dbReference type="NCBI Taxonomy" id="271432"/>
    <lineage>
        <taxon>Bacteria</taxon>
        <taxon>Bacillati</taxon>
        <taxon>Actinomycetota</taxon>
        <taxon>Actinomycetes</taxon>
        <taxon>Micrococcales</taxon>
        <taxon>Micrococcaceae</taxon>
        <taxon>Arthrobacter</taxon>
    </lineage>
</organism>
<comment type="caution">
    <text evidence="5">The sequence shown here is derived from an EMBL/GenBank/DDBJ whole genome shotgun (WGS) entry which is preliminary data.</text>
</comment>
<dbReference type="InterPro" id="IPR052169">
    <property type="entry name" value="CW_Biosynth-Accessory"/>
</dbReference>
<dbReference type="AlphaFoldDB" id="A0A846RNN8"/>
<comment type="similarity">
    <text evidence="1">Belongs to the CapA family.</text>
</comment>
<evidence type="ECO:0000256" key="2">
    <source>
        <dbReference type="SAM" id="MobiDB-lite"/>
    </source>
</evidence>
<dbReference type="InterPro" id="IPR029052">
    <property type="entry name" value="Metallo-depent_PP-like"/>
</dbReference>
<dbReference type="SMART" id="SM00854">
    <property type="entry name" value="PGA_cap"/>
    <property type="match status" value="1"/>
</dbReference>
<dbReference type="InterPro" id="IPR019079">
    <property type="entry name" value="Capsule_synth_CapA"/>
</dbReference>
<protein>
    <submittedName>
        <fullName evidence="5">Poly-gamma-glutamate synthesis protein (Capsule biosynthesis protein)</fullName>
    </submittedName>
</protein>
<evidence type="ECO:0000313" key="5">
    <source>
        <dbReference type="EMBL" id="NJC22232.1"/>
    </source>
</evidence>
<dbReference type="Gene3D" id="3.60.21.10">
    <property type="match status" value="1"/>
</dbReference>
<evidence type="ECO:0000313" key="6">
    <source>
        <dbReference type="Proteomes" id="UP000547458"/>
    </source>
</evidence>
<name>A0A846RNN8_9MICC</name>
<dbReference type="Proteomes" id="UP000547458">
    <property type="component" value="Unassembled WGS sequence"/>
</dbReference>
<dbReference type="CDD" id="cd07381">
    <property type="entry name" value="MPP_CapA"/>
    <property type="match status" value="1"/>
</dbReference>
<dbReference type="RefSeq" id="WP_342450306.1">
    <property type="nucleotide sequence ID" value="NZ_JAATJL010000001.1"/>
</dbReference>
<proteinExistence type="inferred from homology"/>